<sequence length="38" mass="4081">MIAAAIYPPPSISNLDQNCIVASPLEPPNASDKWLKQS</sequence>
<name>A0A3M3ZVL0_9PSED</name>
<proteinExistence type="predicted"/>
<dbReference type="EMBL" id="RBQB01000010">
    <property type="protein sequence ID" value="RMO98145.1"/>
    <property type="molecule type" value="Genomic_DNA"/>
</dbReference>
<dbReference type="AlphaFoldDB" id="A0A3M3ZVL0"/>
<dbReference type="Proteomes" id="UP000279372">
    <property type="component" value="Unassembled WGS sequence"/>
</dbReference>
<gene>
    <name evidence="1" type="ORF">ALQ33_03722</name>
</gene>
<organism evidence="1 2">
    <name type="scientific">Pseudomonas syringae pv. philadelphi</name>
    <dbReference type="NCBI Taxonomy" id="251706"/>
    <lineage>
        <taxon>Bacteria</taxon>
        <taxon>Pseudomonadati</taxon>
        <taxon>Pseudomonadota</taxon>
        <taxon>Gammaproteobacteria</taxon>
        <taxon>Pseudomonadales</taxon>
        <taxon>Pseudomonadaceae</taxon>
        <taxon>Pseudomonas</taxon>
    </lineage>
</organism>
<evidence type="ECO:0000313" key="2">
    <source>
        <dbReference type="Proteomes" id="UP000279372"/>
    </source>
</evidence>
<comment type="caution">
    <text evidence="1">The sequence shown here is derived from an EMBL/GenBank/DDBJ whole genome shotgun (WGS) entry which is preliminary data.</text>
</comment>
<evidence type="ECO:0000313" key="1">
    <source>
        <dbReference type="EMBL" id="RMO98145.1"/>
    </source>
</evidence>
<protein>
    <submittedName>
        <fullName evidence="1">Uncharacterized protein</fullName>
    </submittedName>
</protein>
<accession>A0A3M3ZVL0</accession>
<reference evidence="1 2" key="1">
    <citation type="submission" date="2018-08" db="EMBL/GenBank/DDBJ databases">
        <title>Recombination of ecologically and evolutionarily significant loci maintains genetic cohesion in the Pseudomonas syringae species complex.</title>
        <authorList>
            <person name="Dillon M."/>
            <person name="Thakur S."/>
            <person name="Almeida R.N.D."/>
            <person name="Weir B.S."/>
            <person name="Guttman D.S."/>
        </authorList>
    </citation>
    <scope>NUCLEOTIDE SEQUENCE [LARGE SCALE GENOMIC DNA]</scope>
    <source>
        <strain evidence="1 2">ICMP 8902</strain>
    </source>
</reference>